<organism evidence="1 2">
    <name type="scientific">Bacillus cereus VD142</name>
    <dbReference type="NCBI Taxonomy" id="718224"/>
    <lineage>
        <taxon>Bacteria</taxon>
        <taxon>Bacillati</taxon>
        <taxon>Bacillota</taxon>
        <taxon>Bacilli</taxon>
        <taxon>Bacillales</taxon>
        <taxon>Bacillaceae</taxon>
        <taxon>Bacillus</taxon>
        <taxon>Bacillus cereus group</taxon>
    </lineage>
</organism>
<proteinExistence type="predicted"/>
<dbReference type="AlphaFoldDB" id="S2LC82"/>
<evidence type="ECO:0000313" key="1">
    <source>
        <dbReference type="EMBL" id="EPC06236.1"/>
    </source>
</evidence>
<evidence type="ECO:0000313" key="2">
    <source>
        <dbReference type="Proteomes" id="UP000006969"/>
    </source>
</evidence>
<comment type="caution">
    <text evidence="1">The sequence shown here is derived from an EMBL/GenBank/DDBJ whole genome shotgun (WGS) entry which is preliminary data.</text>
</comment>
<accession>S2LC82</accession>
<dbReference type="EMBL" id="AHCL02000024">
    <property type="protein sequence ID" value="EPC06236.1"/>
    <property type="molecule type" value="Genomic_DNA"/>
</dbReference>
<dbReference type="HOGENOM" id="CLU_3363112_0_0_9"/>
<name>S2LC82_BACCE</name>
<sequence length="35" mass="3932">MIDKIFFSVRLQNEITANIIAITAKVTMKYAKGTT</sequence>
<reference evidence="1 2" key="1">
    <citation type="submission" date="2013-01" db="EMBL/GenBank/DDBJ databases">
        <title>The Genome Sequence of Bacillus cereus VD142.</title>
        <authorList>
            <consortium name="The Broad Institute Genome Sequencing Platform"/>
            <consortium name="The Broad Institute Genome Sequencing Center for Infectious Disease"/>
            <person name="Feldgarden M."/>
            <person name="Van der Auwera G.A."/>
            <person name="Mahillon J."/>
            <person name="Duprez V."/>
            <person name="Timmery S."/>
            <person name="Mattelet C."/>
            <person name="Dierick K."/>
            <person name="Sun M."/>
            <person name="Yu Z."/>
            <person name="Zhu L."/>
            <person name="Hu X."/>
            <person name="Shank E.B."/>
            <person name="Swiecicka I."/>
            <person name="Hansen B.M."/>
            <person name="Andrup L."/>
            <person name="Walker B."/>
            <person name="Young S.K."/>
            <person name="Zeng Q."/>
            <person name="Gargeya S."/>
            <person name="Fitzgerald M."/>
            <person name="Haas B."/>
            <person name="Abouelleil A."/>
            <person name="Alvarado L."/>
            <person name="Arachchi H.M."/>
            <person name="Berlin A.M."/>
            <person name="Chapman S.B."/>
            <person name="Dewar J."/>
            <person name="Goldberg J."/>
            <person name="Griggs A."/>
            <person name="Gujja S."/>
            <person name="Hansen M."/>
            <person name="Howarth C."/>
            <person name="Imamovic A."/>
            <person name="Larimer J."/>
            <person name="McCowan C."/>
            <person name="Murphy C."/>
            <person name="Neiman D."/>
            <person name="Pearson M."/>
            <person name="Priest M."/>
            <person name="Roberts A."/>
            <person name="Saif S."/>
            <person name="Shea T."/>
            <person name="Sisk P."/>
            <person name="Sykes S."/>
            <person name="Wortman J."/>
            <person name="Nusbaum C."/>
            <person name="Birren B."/>
        </authorList>
    </citation>
    <scope>NUCLEOTIDE SEQUENCE [LARGE SCALE GENOMIC DNA]</scope>
    <source>
        <strain evidence="1 2">VD142</strain>
    </source>
</reference>
<gene>
    <name evidence="1" type="ORF">IC3_06126</name>
</gene>
<protein>
    <submittedName>
        <fullName evidence="1">Uncharacterized protein</fullName>
    </submittedName>
</protein>
<dbReference type="Proteomes" id="UP000006969">
    <property type="component" value="Unassembled WGS sequence"/>
</dbReference>